<evidence type="ECO:0000256" key="1">
    <source>
        <dbReference type="ARBA" id="ARBA00001966"/>
    </source>
</evidence>
<dbReference type="InterPro" id="IPR007197">
    <property type="entry name" value="rSAM"/>
</dbReference>
<dbReference type="OrthoDB" id="9801424at2"/>
<dbReference type="InterPro" id="IPR006158">
    <property type="entry name" value="Cobalamin-bd"/>
</dbReference>
<dbReference type="CDD" id="cd01335">
    <property type="entry name" value="Radical_SAM"/>
    <property type="match status" value="1"/>
</dbReference>
<feature type="domain" description="B12-binding" evidence="6">
    <location>
        <begin position="1"/>
        <end position="138"/>
    </location>
</feature>
<dbReference type="GO" id="GO:0031419">
    <property type="term" value="F:cobalamin binding"/>
    <property type="evidence" value="ECO:0007669"/>
    <property type="project" value="InterPro"/>
</dbReference>
<dbReference type="Proteomes" id="UP000263993">
    <property type="component" value="Unassembled WGS sequence"/>
</dbReference>
<evidence type="ECO:0000256" key="5">
    <source>
        <dbReference type="ARBA" id="ARBA00023014"/>
    </source>
</evidence>
<dbReference type="PROSITE" id="PS51332">
    <property type="entry name" value="B12_BINDING"/>
    <property type="match status" value="1"/>
</dbReference>
<dbReference type="SUPFAM" id="SSF102114">
    <property type="entry name" value="Radical SAM enzymes"/>
    <property type="match status" value="1"/>
</dbReference>
<evidence type="ECO:0000256" key="2">
    <source>
        <dbReference type="ARBA" id="ARBA00022691"/>
    </source>
</evidence>
<dbReference type="SFLD" id="SFLDG01082">
    <property type="entry name" value="B12-binding_domain_containing"/>
    <property type="match status" value="1"/>
</dbReference>
<comment type="caution">
    <text evidence="8">The sequence shown here is derived from an EMBL/GenBank/DDBJ whole genome shotgun (WGS) entry which is preliminary data.</text>
</comment>
<dbReference type="InterPro" id="IPR058240">
    <property type="entry name" value="rSAM_sf"/>
</dbReference>
<dbReference type="InterPro" id="IPR006638">
    <property type="entry name" value="Elp3/MiaA/NifB-like_rSAM"/>
</dbReference>
<evidence type="ECO:0000313" key="9">
    <source>
        <dbReference type="Proteomes" id="UP000263993"/>
    </source>
</evidence>
<dbReference type="InterPro" id="IPR023404">
    <property type="entry name" value="rSAM_horseshoe"/>
</dbReference>
<reference evidence="9" key="1">
    <citation type="submission" date="2018-08" db="EMBL/GenBank/DDBJ databases">
        <authorList>
            <person name="Kim S.-J."/>
            <person name="Jung G.-Y."/>
        </authorList>
    </citation>
    <scope>NUCLEOTIDE SEQUENCE [LARGE SCALE GENOMIC DNA]</scope>
    <source>
        <strain evidence="9">GY_H</strain>
    </source>
</reference>
<accession>A0A371B6P2</accession>
<keyword evidence="2" id="KW-0949">S-adenosyl-L-methionine</keyword>
<dbReference type="EMBL" id="QRGO01000001">
    <property type="protein sequence ID" value="RDV03177.1"/>
    <property type="molecule type" value="Genomic_DNA"/>
</dbReference>
<dbReference type="Pfam" id="PF02310">
    <property type="entry name" value="B12-binding"/>
    <property type="match status" value="1"/>
</dbReference>
<dbReference type="GO" id="GO:0005829">
    <property type="term" value="C:cytosol"/>
    <property type="evidence" value="ECO:0007669"/>
    <property type="project" value="TreeGrafter"/>
</dbReference>
<evidence type="ECO:0000313" key="8">
    <source>
        <dbReference type="EMBL" id="RDV03177.1"/>
    </source>
</evidence>
<dbReference type="InterPro" id="IPR034466">
    <property type="entry name" value="Methyltransferase_Class_B"/>
</dbReference>
<dbReference type="PROSITE" id="PS51918">
    <property type="entry name" value="RADICAL_SAM"/>
    <property type="match status" value="1"/>
</dbReference>
<name>A0A371B6P2_9BRAD</name>
<evidence type="ECO:0000256" key="3">
    <source>
        <dbReference type="ARBA" id="ARBA00022723"/>
    </source>
</evidence>
<comment type="cofactor">
    <cofactor evidence="1">
        <name>[4Fe-4S] cluster</name>
        <dbReference type="ChEBI" id="CHEBI:49883"/>
    </cofactor>
</comment>
<dbReference type="SFLD" id="SFLDG01123">
    <property type="entry name" value="methyltransferase_(Class_B)"/>
    <property type="match status" value="1"/>
</dbReference>
<dbReference type="InterPro" id="IPR051198">
    <property type="entry name" value="BchE-like"/>
</dbReference>
<dbReference type="SMART" id="SM00729">
    <property type="entry name" value="Elp3"/>
    <property type="match status" value="1"/>
</dbReference>
<evidence type="ECO:0000256" key="4">
    <source>
        <dbReference type="ARBA" id="ARBA00023004"/>
    </source>
</evidence>
<evidence type="ECO:0000259" key="6">
    <source>
        <dbReference type="PROSITE" id="PS51332"/>
    </source>
</evidence>
<sequence>MRILFVNPSLRPGAPHRYIPVGLGYVVTAVRDGGFKFDLLDVDIARYDDAYVEKYMQTHHYDVVCIGSIVTHYKWVKWFINLTKSYQPECKVIVGNSVGGSISEVIFAHTKADIIIKGEADVTIVELLEHLRDGKSIGEMVEPPTPVPHTNGDLPPTFKSTGVEGIMFRGPNGRLLNNGPRKAVKDINTLAFPDWDLFDVQKYIDASHYLARHTTRFPKEKAVVFPVNTARGCVFKCTFCHYVFWNDPYRHRSAQSVIGEIRRNQQKYGANYIEFWDELSFHKIGPTEKFLDEVIAADLNIHFNCAVRSDLLGRDDLPLEDRVRVANKFKEAGAIALGFSLESGDDEILEAMNKRVKSSFFNEQVRILRQVGLVADTSLVIGYPQETPETIKKTMDMCEQNRIYPSVGFLLPLPATGMWTHALENGFITDIDRYLVEMTERQDLVLNMTSMKDDELLGLVKNSLSHLNSKFGNLLKEEELIKTGGYAKHNEHLDKEMLVMRNRLSNESLNMAVVTGAV</sequence>
<dbReference type="PANTHER" id="PTHR43409:SF15">
    <property type="entry name" value="PUTATIVE-RELATED"/>
    <property type="match status" value="1"/>
</dbReference>
<dbReference type="GO" id="GO:0003824">
    <property type="term" value="F:catalytic activity"/>
    <property type="evidence" value="ECO:0007669"/>
    <property type="project" value="InterPro"/>
</dbReference>
<gene>
    <name evidence="8" type="ORF">DXH78_00365</name>
</gene>
<dbReference type="PANTHER" id="PTHR43409">
    <property type="entry name" value="ANAEROBIC MAGNESIUM-PROTOPORPHYRIN IX MONOMETHYL ESTER CYCLASE-RELATED"/>
    <property type="match status" value="1"/>
</dbReference>
<keyword evidence="9" id="KW-1185">Reference proteome</keyword>
<evidence type="ECO:0000259" key="7">
    <source>
        <dbReference type="PROSITE" id="PS51918"/>
    </source>
</evidence>
<dbReference type="Gene3D" id="3.40.50.280">
    <property type="entry name" value="Cobalamin-binding domain"/>
    <property type="match status" value="1"/>
</dbReference>
<dbReference type="GO" id="GO:0051539">
    <property type="term" value="F:4 iron, 4 sulfur cluster binding"/>
    <property type="evidence" value="ECO:0007669"/>
    <property type="project" value="UniProtKB-KW"/>
</dbReference>
<dbReference type="Pfam" id="PF04055">
    <property type="entry name" value="Radical_SAM"/>
    <property type="match status" value="1"/>
</dbReference>
<dbReference type="AlphaFoldDB" id="A0A371B6P2"/>
<feature type="domain" description="Radical SAM core" evidence="7">
    <location>
        <begin position="219"/>
        <end position="447"/>
    </location>
</feature>
<keyword evidence="5" id="KW-0411">Iron-sulfur</keyword>
<dbReference type="Gene3D" id="3.80.30.20">
    <property type="entry name" value="tm_1862 like domain"/>
    <property type="match status" value="1"/>
</dbReference>
<proteinExistence type="predicted"/>
<keyword evidence="4" id="KW-0408">Iron</keyword>
<keyword evidence="3" id="KW-0479">Metal-binding</keyword>
<protein>
    <submittedName>
        <fullName evidence="8">Radical SAM protein</fullName>
    </submittedName>
</protein>
<organism evidence="8 9">
    <name type="scientific">Undibacter mobilis</name>
    <dbReference type="NCBI Taxonomy" id="2292256"/>
    <lineage>
        <taxon>Bacteria</taxon>
        <taxon>Pseudomonadati</taxon>
        <taxon>Pseudomonadota</taxon>
        <taxon>Alphaproteobacteria</taxon>
        <taxon>Hyphomicrobiales</taxon>
        <taxon>Nitrobacteraceae</taxon>
        <taxon>Undibacter</taxon>
    </lineage>
</organism>
<dbReference type="SFLD" id="SFLDS00029">
    <property type="entry name" value="Radical_SAM"/>
    <property type="match status" value="1"/>
</dbReference>
<dbReference type="RefSeq" id="WP_115515205.1">
    <property type="nucleotide sequence ID" value="NZ_QRGO01000001.1"/>
</dbReference>
<dbReference type="GO" id="GO:0046872">
    <property type="term" value="F:metal ion binding"/>
    <property type="evidence" value="ECO:0007669"/>
    <property type="project" value="UniProtKB-KW"/>
</dbReference>